<dbReference type="AlphaFoldDB" id="A0A9Q0F3X5"/>
<evidence type="ECO:0000313" key="2">
    <source>
        <dbReference type="Proteomes" id="UP001141552"/>
    </source>
</evidence>
<accession>A0A9Q0F3X5</accession>
<proteinExistence type="predicted"/>
<evidence type="ECO:0000313" key="1">
    <source>
        <dbReference type="EMBL" id="KAJ4823610.1"/>
    </source>
</evidence>
<protein>
    <submittedName>
        <fullName evidence="1">Uncharacterized protein</fullName>
    </submittedName>
</protein>
<organism evidence="1 2">
    <name type="scientific">Turnera subulata</name>
    <dbReference type="NCBI Taxonomy" id="218843"/>
    <lineage>
        <taxon>Eukaryota</taxon>
        <taxon>Viridiplantae</taxon>
        <taxon>Streptophyta</taxon>
        <taxon>Embryophyta</taxon>
        <taxon>Tracheophyta</taxon>
        <taxon>Spermatophyta</taxon>
        <taxon>Magnoliopsida</taxon>
        <taxon>eudicotyledons</taxon>
        <taxon>Gunneridae</taxon>
        <taxon>Pentapetalae</taxon>
        <taxon>rosids</taxon>
        <taxon>fabids</taxon>
        <taxon>Malpighiales</taxon>
        <taxon>Passifloraceae</taxon>
        <taxon>Turnera</taxon>
    </lineage>
</organism>
<name>A0A9Q0F3X5_9ROSI</name>
<keyword evidence="2" id="KW-1185">Reference proteome</keyword>
<comment type="caution">
    <text evidence="1">The sequence shown here is derived from an EMBL/GenBank/DDBJ whole genome shotgun (WGS) entry which is preliminary data.</text>
</comment>
<reference evidence="1" key="1">
    <citation type="submission" date="2022-02" db="EMBL/GenBank/DDBJ databases">
        <authorList>
            <person name="Henning P.M."/>
            <person name="McCubbin A.G."/>
            <person name="Shore J.S."/>
        </authorList>
    </citation>
    <scope>NUCLEOTIDE SEQUENCE</scope>
    <source>
        <strain evidence="1">F60SS</strain>
        <tissue evidence="1">Leaves</tissue>
    </source>
</reference>
<dbReference type="EMBL" id="JAKUCV010007408">
    <property type="protein sequence ID" value="KAJ4823610.1"/>
    <property type="molecule type" value="Genomic_DNA"/>
</dbReference>
<feature type="non-terminal residue" evidence="1">
    <location>
        <position position="1"/>
    </location>
</feature>
<dbReference type="Proteomes" id="UP001141552">
    <property type="component" value="Unassembled WGS sequence"/>
</dbReference>
<gene>
    <name evidence="1" type="ORF">Tsubulata_028231</name>
</gene>
<sequence>DLHQLSYLSSGSTSGRGVKFVSSVTQELLTAATKLGIWKVWSGMQWPTTELVESELRSRRGSELLVIRDRGVKLCFASSPR</sequence>
<reference evidence="1" key="2">
    <citation type="journal article" date="2023" name="Plants (Basel)">
        <title>Annotation of the Turnera subulata (Passifloraceae) Draft Genome Reveals the S-Locus Evolved after the Divergence of Turneroideae from Passifloroideae in a Stepwise Manner.</title>
        <authorList>
            <person name="Henning P.M."/>
            <person name="Roalson E.H."/>
            <person name="Mir W."/>
            <person name="McCubbin A.G."/>
            <person name="Shore J.S."/>
        </authorList>
    </citation>
    <scope>NUCLEOTIDE SEQUENCE</scope>
    <source>
        <strain evidence="1">F60SS</strain>
    </source>
</reference>